<organism evidence="2 3">
    <name type="scientific">Ensete ventricosum</name>
    <name type="common">Abyssinian banana</name>
    <name type="synonym">Musa ensete</name>
    <dbReference type="NCBI Taxonomy" id="4639"/>
    <lineage>
        <taxon>Eukaryota</taxon>
        <taxon>Viridiplantae</taxon>
        <taxon>Streptophyta</taxon>
        <taxon>Embryophyta</taxon>
        <taxon>Tracheophyta</taxon>
        <taxon>Spermatophyta</taxon>
        <taxon>Magnoliopsida</taxon>
        <taxon>Liliopsida</taxon>
        <taxon>Zingiberales</taxon>
        <taxon>Musaceae</taxon>
        <taxon>Ensete</taxon>
    </lineage>
</organism>
<evidence type="ECO:0000313" key="3">
    <source>
        <dbReference type="Proteomes" id="UP000287651"/>
    </source>
</evidence>
<dbReference type="AlphaFoldDB" id="A0A426X9K5"/>
<sequence length="92" mass="10453">MSLKSCSQNLSFTEKHRYKRYYCRHRRYHHRKLLKILGSDSTTTAWVVPLPLGSPGIDWTMQWELVGSSLGDSLKGSRSSLGTSREITGGRP</sequence>
<dbReference type="EMBL" id="AMZH03023981">
    <property type="protein sequence ID" value="RRT36159.1"/>
    <property type="molecule type" value="Genomic_DNA"/>
</dbReference>
<evidence type="ECO:0000313" key="2">
    <source>
        <dbReference type="EMBL" id="RRT36159.1"/>
    </source>
</evidence>
<feature type="region of interest" description="Disordered" evidence="1">
    <location>
        <begin position="70"/>
        <end position="92"/>
    </location>
</feature>
<comment type="caution">
    <text evidence="2">The sequence shown here is derived from an EMBL/GenBank/DDBJ whole genome shotgun (WGS) entry which is preliminary data.</text>
</comment>
<gene>
    <name evidence="2" type="ORF">B296_00038698</name>
</gene>
<feature type="compositionally biased region" description="Polar residues" evidence="1">
    <location>
        <begin position="76"/>
        <end position="86"/>
    </location>
</feature>
<protein>
    <submittedName>
        <fullName evidence="2">Uncharacterized protein</fullName>
    </submittedName>
</protein>
<name>A0A426X9K5_ENSVE</name>
<reference evidence="2 3" key="1">
    <citation type="journal article" date="2014" name="Agronomy (Basel)">
        <title>A Draft Genome Sequence for Ensete ventricosum, the Drought-Tolerant Tree Against Hunger.</title>
        <authorList>
            <person name="Harrison J."/>
            <person name="Moore K.A."/>
            <person name="Paszkiewicz K."/>
            <person name="Jones T."/>
            <person name="Grant M."/>
            <person name="Ambacheew D."/>
            <person name="Muzemil S."/>
            <person name="Studholme D.J."/>
        </authorList>
    </citation>
    <scope>NUCLEOTIDE SEQUENCE [LARGE SCALE GENOMIC DNA]</scope>
</reference>
<proteinExistence type="predicted"/>
<evidence type="ECO:0000256" key="1">
    <source>
        <dbReference type="SAM" id="MobiDB-lite"/>
    </source>
</evidence>
<dbReference type="Proteomes" id="UP000287651">
    <property type="component" value="Unassembled WGS sequence"/>
</dbReference>
<accession>A0A426X9K5</accession>